<keyword evidence="3" id="KW-1185">Reference proteome</keyword>
<feature type="signal peptide" evidence="1">
    <location>
        <begin position="1"/>
        <end position="21"/>
    </location>
</feature>
<proteinExistence type="predicted"/>
<sequence length="120" mass="12927">MASSFVVVVVLDAFNADCALSASDIAIFPSLVIDPSTVFSAPTVADVRTRRRIPGYPQWFFCSPCAPGVFLCERASAFSAGANRTTSVPMQSLWREVTVCSCHLTESNASVLSVEDRCSR</sequence>
<dbReference type="InParanoid" id="A0A165BU92"/>
<accession>A0A165BU92</accession>
<evidence type="ECO:0000313" key="3">
    <source>
        <dbReference type="Proteomes" id="UP000077266"/>
    </source>
</evidence>
<protein>
    <recommendedName>
        <fullName evidence="4">Secreted protein</fullName>
    </recommendedName>
</protein>
<evidence type="ECO:0000313" key="2">
    <source>
        <dbReference type="EMBL" id="KZV81250.1"/>
    </source>
</evidence>
<dbReference type="EMBL" id="KV426405">
    <property type="protein sequence ID" value="KZV81250.1"/>
    <property type="molecule type" value="Genomic_DNA"/>
</dbReference>
<gene>
    <name evidence="2" type="ORF">EXIGLDRAFT_388324</name>
</gene>
<feature type="chain" id="PRO_5007855747" description="Secreted protein" evidence="1">
    <location>
        <begin position="22"/>
        <end position="120"/>
    </location>
</feature>
<keyword evidence="1" id="KW-0732">Signal</keyword>
<name>A0A165BU92_EXIGL</name>
<dbReference type="Proteomes" id="UP000077266">
    <property type="component" value="Unassembled WGS sequence"/>
</dbReference>
<dbReference type="AlphaFoldDB" id="A0A165BU92"/>
<evidence type="ECO:0008006" key="4">
    <source>
        <dbReference type="Google" id="ProtNLM"/>
    </source>
</evidence>
<reference evidence="2 3" key="1">
    <citation type="journal article" date="2016" name="Mol. Biol. Evol.">
        <title>Comparative Genomics of Early-Diverging Mushroom-Forming Fungi Provides Insights into the Origins of Lignocellulose Decay Capabilities.</title>
        <authorList>
            <person name="Nagy L.G."/>
            <person name="Riley R."/>
            <person name="Tritt A."/>
            <person name="Adam C."/>
            <person name="Daum C."/>
            <person name="Floudas D."/>
            <person name="Sun H."/>
            <person name="Yadav J.S."/>
            <person name="Pangilinan J."/>
            <person name="Larsson K.H."/>
            <person name="Matsuura K."/>
            <person name="Barry K."/>
            <person name="Labutti K."/>
            <person name="Kuo R."/>
            <person name="Ohm R.A."/>
            <person name="Bhattacharya S.S."/>
            <person name="Shirouzu T."/>
            <person name="Yoshinaga Y."/>
            <person name="Martin F.M."/>
            <person name="Grigoriev I.V."/>
            <person name="Hibbett D.S."/>
        </authorList>
    </citation>
    <scope>NUCLEOTIDE SEQUENCE [LARGE SCALE GENOMIC DNA]</scope>
    <source>
        <strain evidence="2 3">HHB12029</strain>
    </source>
</reference>
<evidence type="ECO:0000256" key="1">
    <source>
        <dbReference type="SAM" id="SignalP"/>
    </source>
</evidence>
<organism evidence="2 3">
    <name type="scientific">Exidia glandulosa HHB12029</name>
    <dbReference type="NCBI Taxonomy" id="1314781"/>
    <lineage>
        <taxon>Eukaryota</taxon>
        <taxon>Fungi</taxon>
        <taxon>Dikarya</taxon>
        <taxon>Basidiomycota</taxon>
        <taxon>Agaricomycotina</taxon>
        <taxon>Agaricomycetes</taxon>
        <taxon>Auriculariales</taxon>
        <taxon>Exidiaceae</taxon>
        <taxon>Exidia</taxon>
    </lineage>
</organism>